<dbReference type="Pfam" id="PF03323">
    <property type="entry name" value="GerA"/>
    <property type="match status" value="1"/>
</dbReference>
<dbReference type="AlphaFoldDB" id="A0A9D1RVP4"/>
<keyword evidence="2 3" id="KW-0472">Membrane</keyword>
<name>A0A9D1RVP4_9FIRM</name>
<protein>
    <submittedName>
        <fullName evidence="4">Spore germination protein</fullName>
    </submittedName>
</protein>
<dbReference type="InterPro" id="IPR050768">
    <property type="entry name" value="UPF0353/GerABKA_families"/>
</dbReference>
<evidence type="ECO:0000256" key="3">
    <source>
        <dbReference type="SAM" id="Phobius"/>
    </source>
</evidence>
<dbReference type="EMBL" id="DXGA01000078">
    <property type="protein sequence ID" value="HIW93611.1"/>
    <property type="molecule type" value="Genomic_DNA"/>
</dbReference>
<feature type="transmembrane region" description="Helical" evidence="3">
    <location>
        <begin position="392"/>
        <end position="411"/>
    </location>
</feature>
<reference evidence="4" key="2">
    <citation type="submission" date="2021-04" db="EMBL/GenBank/DDBJ databases">
        <authorList>
            <person name="Gilroy R."/>
        </authorList>
    </citation>
    <scope>NUCLEOTIDE SEQUENCE</scope>
    <source>
        <strain evidence="4">ChiGjej6B6-1540</strain>
    </source>
</reference>
<reference evidence="4" key="1">
    <citation type="journal article" date="2021" name="PeerJ">
        <title>Extensive microbial diversity within the chicken gut microbiome revealed by metagenomics and culture.</title>
        <authorList>
            <person name="Gilroy R."/>
            <person name="Ravi A."/>
            <person name="Getino M."/>
            <person name="Pursley I."/>
            <person name="Horton D.L."/>
            <person name="Alikhan N.F."/>
            <person name="Baker D."/>
            <person name="Gharbi K."/>
            <person name="Hall N."/>
            <person name="Watson M."/>
            <person name="Adriaenssens E.M."/>
            <person name="Foster-Nyarko E."/>
            <person name="Jarju S."/>
            <person name="Secka A."/>
            <person name="Antonio M."/>
            <person name="Oren A."/>
            <person name="Chaudhuri R.R."/>
            <person name="La Ragione R."/>
            <person name="Hildebrand F."/>
            <person name="Pallen M.J."/>
        </authorList>
    </citation>
    <scope>NUCLEOTIDE SEQUENCE</scope>
    <source>
        <strain evidence="4">ChiGjej6B6-1540</strain>
    </source>
</reference>
<feature type="transmembrane region" description="Helical" evidence="3">
    <location>
        <begin position="423"/>
        <end position="448"/>
    </location>
</feature>
<accession>A0A9D1RVP4</accession>
<dbReference type="PANTHER" id="PTHR22550">
    <property type="entry name" value="SPORE GERMINATION PROTEIN"/>
    <property type="match status" value="1"/>
</dbReference>
<dbReference type="InterPro" id="IPR004995">
    <property type="entry name" value="Spore_Ger"/>
</dbReference>
<sequence length="501" mass="53932">MPSQAAQYPPHPRPQPRIPLSLTLEDVKAYFSGCADFSTRTIRRAGAEDSAVTLCYLAGMVKMERVSDYILRPLAQDAALAGPLHDAFAQMGEGALYNLICVHRTAMDEAAADLVAGWCLLFCPGESGCLSLMVATEDKRSVGPPASETVLKGGRDGFVESLRTNTSLVRRHLKAPELKIKEQTVGRQSLTLVDIVYIEGIADPEIVKRLEERLAAIDIDAALTAGSLEEYLTDQSHTAFPLLQYTERPDRFCGGLAEGRVGLLADGLPLGYLAPGTVSTFFRAGQDKANNWMVATLITLLRYFCVLVTLLLPALYVATATFHQEMIPTRLALSIIAAKQDVPFHTAFEVIIMLLAFEILQEAGLRLPQSIGQTVSIIGGLVVGQAAVEARIVSPAVLIAVAIAGIAGYTAPSQEMAGALRLWRLLLTICASLAGLFGVVAGIGALVGHLARLESFGVPYLTPFSGSAGIKGAARAVVRPPLPREKLRPRWLKTPNRRKQR</sequence>
<feature type="transmembrane region" description="Helical" evidence="3">
    <location>
        <begin position="300"/>
        <end position="322"/>
    </location>
</feature>
<evidence type="ECO:0000313" key="4">
    <source>
        <dbReference type="EMBL" id="HIW93611.1"/>
    </source>
</evidence>
<gene>
    <name evidence="4" type="ORF">H9868_03625</name>
</gene>
<evidence type="ECO:0000313" key="5">
    <source>
        <dbReference type="Proteomes" id="UP000824192"/>
    </source>
</evidence>
<dbReference type="PANTHER" id="PTHR22550:SF5">
    <property type="entry name" value="LEUCINE ZIPPER PROTEIN 4"/>
    <property type="match status" value="1"/>
</dbReference>
<dbReference type="PIRSF" id="PIRSF005690">
    <property type="entry name" value="GerBA"/>
    <property type="match status" value="1"/>
</dbReference>
<keyword evidence="3" id="KW-1133">Transmembrane helix</keyword>
<organism evidence="4 5">
    <name type="scientific">Candidatus Flavonifractor merdipullorum</name>
    <dbReference type="NCBI Taxonomy" id="2838590"/>
    <lineage>
        <taxon>Bacteria</taxon>
        <taxon>Bacillati</taxon>
        <taxon>Bacillota</taxon>
        <taxon>Clostridia</taxon>
        <taxon>Eubacteriales</taxon>
        <taxon>Oscillospiraceae</taxon>
        <taxon>Flavonifractor</taxon>
    </lineage>
</organism>
<proteinExistence type="inferred from homology"/>
<dbReference type="GO" id="GO:0016020">
    <property type="term" value="C:membrane"/>
    <property type="evidence" value="ECO:0007669"/>
    <property type="project" value="InterPro"/>
</dbReference>
<evidence type="ECO:0000256" key="1">
    <source>
        <dbReference type="ARBA" id="ARBA00005278"/>
    </source>
</evidence>
<dbReference type="Proteomes" id="UP000824192">
    <property type="component" value="Unassembled WGS sequence"/>
</dbReference>
<dbReference type="GO" id="GO:0009847">
    <property type="term" value="P:spore germination"/>
    <property type="evidence" value="ECO:0007669"/>
    <property type="project" value="InterPro"/>
</dbReference>
<evidence type="ECO:0000256" key="2">
    <source>
        <dbReference type="ARBA" id="ARBA00023136"/>
    </source>
</evidence>
<comment type="caution">
    <text evidence="4">The sequence shown here is derived from an EMBL/GenBank/DDBJ whole genome shotgun (WGS) entry which is preliminary data.</text>
</comment>
<keyword evidence="3" id="KW-0812">Transmembrane</keyword>
<comment type="similarity">
    <text evidence="1">Belongs to the GerABKA family.</text>
</comment>